<keyword evidence="1" id="KW-0677">Repeat</keyword>
<reference evidence="3 4" key="1">
    <citation type="submission" date="2021-08" db="EMBL/GenBank/DDBJ databases">
        <title>Draft Genome Sequence of Phanerochaete sordida strain YK-624.</title>
        <authorList>
            <person name="Mori T."/>
            <person name="Dohra H."/>
            <person name="Suzuki T."/>
            <person name="Kawagishi H."/>
            <person name="Hirai H."/>
        </authorList>
    </citation>
    <scope>NUCLEOTIDE SEQUENCE [LARGE SCALE GENOMIC DNA]</scope>
    <source>
        <strain evidence="3 4">YK-624</strain>
    </source>
</reference>
<evidence type="ECO:0000259" key="2">
    <source>
        <dbReference type="Pfam" id="PF24883"/>
    </source>
</evidence>
<keyword evidence="4" id="KW-1185">Reference proteome</keyword>
<evidence type="ECO:0000313" key="3">
    <source>
        <dbReference type="EMBL" id="GJE96836.1"/>
    </source>
</evidence>
<feature type="domain" description="Nephrocystin 3-like N-terminal" evidence="2">
    <location>
        <begin position="236"/>
        <end position="388"/>
    </location>
</feature>
<protein>
    <recommendedName>
        <fullName evidence="2">Nephrocystin 3-like N-terminal domain-containing protein</fullName>
    </recommendedName>
</protein>
<comment type="caution">
    <text evidence="3">The sequence shown here is derived from an EMBL/GenBank/DDBJ whole genome shotgun (WGS) entry which is preliminary data.</text>
</comment>
<dbReference type="InterPro" id="IPR056884">
    <property type="entry name" value="NPHP3-like_N"/>
</dbReference>
<dbReference type="AlphaFoldDB" id="A0A9P3LIS6"/>
<dbReference type="PANTHER" id="PTHR10039">
    <property type="entry name" value="AMELOGENIN"/>
    <property type="match status" value="1"/>
</dbReference>
<dbReference type="EMBL" id="BPQB01000064">
    <property type="protein sequence ID" value="GJE96836.1"/>
    <property type="molecule type" value="Genomic_DNA"/>
</dbReference>
<evidence type="ECO:0000256" key="1">
    <source>
        <dbReference type="ARBA" id="ARBA00022737"/>
    </source>
</evidence>
<accession>A0A9P3LIS6</accession>
<dbReference type="OrthoDB" id="4760524at2759"/>
<dbReference type="Proteomes" id="UP000703269">
    <property type="component" value="Unassembled WGS sequence"/>
</dbReference>
<dbReference type="Pfam" id="PF24883">
    <property type="entry name" value="NPHP3_N"/>
    <property type="match status" value="1"/>
</dbReference>
<dbReference type="PANTHER" id="PTHR10039:SF14">
    <property type="entry name" value="NACHT DOMAIN-CONTAINING PROTEIN"/>
    <property type="match status" value="1"/>
</dbReference>
<gene>
    <name evidence="3" type="ORF">PsYK624_130430</name>
</gene>
<name>A0A9P3LIS6_9APHY</name>
<organism evidence="3 4">
    <name type="scientific">Phanerochaete sordida</name>
    <dbReference type="NCBI Taxonomy" id="48140"/>
    <lineage>
        <taxon>Eukaryota</taxon>
        <taxon>Fungi</taxon>
        <taxon>Dikarya</taxon>
        <taxon>Basidiomycota</taxon>
        <taxon>Agaricomycotina</taxon>
        <taxon>Agaricomycetes</taxon>
        <taxon>Polyporales</taxon>
        <taxon>Phanerochaetaceae</taxon>
        <taxon>Phanerochaete</taxon>
    </lineage>
</organism>
<sequence>MGPWSNPVKAARTLGYFVTRNSSVLPELDYTGAERIDKLVRDVKSVPELDYVLLHAFLESAEDLEEIVRGAVRSAEDDIARYQSNYWQQAELRRLIRSSEELQRRTRGLLETMAYLEQCTSRLKSGNQLAMRHVDQDAEYTNDHVIMDMKREVDRARDFFQGAGSSSIESVIKSVRDPQYADRRAAKDMYEQWETAEKSATFVRHIVQETGSYRFLAENGPQGLRSGCAEPPTELMTWVTGPKSKRVYCLLGEQEKSLAAYHLCVRLHAGQYPLRLGGSFFLSRGNEYLESSDSLLLSLAYQILPESRSKTEASIRDFLRRAGEEDTERIPEHLLREVLGSTAPDDQIPTLLVIDGIDRCKTRSGLPHLLQYLIGLAREFPWISFLITLRPEPLMMSVITRQSCADVAHLQQMMSESPAVTAHNAERYVIWSLPEIPWCAEYFHRHPQALRQLSKRARGDPSLASVLVGFLESLDGDGLNRTMKLLTSGKMGKKSLETLYVQILRSLFSRSAKPLSENWRAHLLTILRFVAFEDGGLTPETIANLAYHRPPVDSIVFLVDRLRSVLTITPDRTIVPLHASFRDFVRDHQFRTITQYPYAYPNRHAHLASICMAAFAHAQPITAVLKVPSQITFPPNYPQVEHPFVSLWPRCLAEAGSSTELASQLAAFVPSVQLAMYVWVTRPNDVMRAGEIVARYLLSQEKPSMFEQTSSEFFAFSCFVQFWRDRDLPLKNPPPDGPPADVLQVFVKNFQAGYCSMDLVAKDSTSASLNVTANNVTANTQDRYLKVVIEEHDLDRYRGIMEDFALQMRRALSISTDLSLVGLLSGTYRAQSWDSSPLASFV</sequence>
<evidence type="ECO:0000313" key="4">
    <source>
        <dbReference type="Proteomes" id="UP000703269"/>
    </source>
</evidence>
<proteinExistence type="predicted"/>